<dbReference type="Proteomes" id="UP000076925">
    <property type="component" value="Unassembled WGS sequence"/>
</dbReference>
<reference evidence="1 2" key="1">
    <citation type="journal article" date="2013" name="Genome Biol. Evol.">
        <title>Genomes of Stigonematalean cyanobacteria (subsection V) and the evolution of oxygenic photosynthesis from prokaryotes to plastids.</title>
        <authorList>
            <person name="Dagan T."/>
            <person name="Roettger M."/>
            <person name="Stucken K."/>
            <person name="Landan G."/>
            <person name="Koch R."/>
            <person name="Major P."/>
            <person name="Gould S.B."/>
            <person name="Goremykin V.V."/>
            <person name="Rippka R."/>
            <person name="Tandeau de Marsac N."/>
            <person name="Gugger M."/>
            <person name="Lockhart P.J."/>
            <person name="Allen J.F."/>
            <person name="Brune I."/>
            <person name="Maus I."/>
            <person name="Puhler A."/>
            <person name="Martin W.F."/>
        </authorList>
    </citation>
    <scope>NUCLEOTIDE SEQUENCE [LARGE SCALE GENOMIC DNA]</scope>
    <source>
        <strain evidence="1 2">PCC 7110</strain>
    </source>
</reference>
<accession>A0A139WUZ4</accession>
<name>A0A139WUZ4_9CYAN</name>
<keyword evidence="2" id="KW-1185">Reference proteome</keyword>
<evidence type="ECO:0000313" key="1">
    <source>
        <dbReference type="EMBL" id="KYC36237.1"/>
    </source>
</evidence>
<dbReference type="STRING" id="128403.WA1_41665"/>
<dbReference type="EMBL" id="ANNX02000047">
    <property type="protein sequence ID" value="KYC36237.1"/>
    <property type="molecule type" value="Genomic_DNA"/>
</dbReference>
<sequence length="155" mass="17711">MSKRKNFRKTWRTLTEIGQEFGVSAVKFGNLLKQYGLREKDGEPTQTAKDNGFFEKLVPNDGKAYYLWHRDKTVEFLVSQGVEKSGISAKEASKTTEARKLAREWIEAQRLDDEGSKLGYFMACELEPEIKKIGVDLVQTQLKKLGSEIVLNFDD</sequence>
<protein>
    <submittedName>
        <fullName evidence="1">Uncharacterized protein</fullName>
    </submittedName>
</protein>
<evidence type="ECO:0000313" key="2">
    <source>
        <dbReference type="Proteomes" id="UP000076925"/>
    </source>
</evidence>
<comment type="caution">
    <text evidence="1">The sequence shown here is derived from an EMBL/GenBank/DDBJ whole genome shotgun (WGS) entry which is preliminary data.</text>
</comment>
<dbReference type="AlphaFoldDB" id="A0A139WUZ4"/>
<gene>
    <name evidence="1" type="ORF">WA1_41665</name>
</gene>
<proteinExistence type="predicted"/>
<organism evidence="1 2">
    <name type="scientific">Scytonema hofmannii PCC 7110</name>
    <dbReference type="NCBI Taxonomy" id="128403"/>
    <lineage>
        <taxon>Bacteria</taxon>
        <taxon>Bacillati</taxon>
        <taxon>Cyanobacteriota</taxon>
        <taxon>Cyanophyceae</taxon>
        <taxon>Nostocales</taxon>
        <taxon>Scytonemataceae</taxon>
        <taxon>Scytonema</taxon>
    </lineage>
</organism>